<keyword evidence="3" id="KW-1185">Reference proteome</keyword>
<dbReference type="SUPFAM" id="SSF49503">
    <property type="entry name" value="Cupredoxins"/>
    <property type="match status" value="1"/>
</dbReference>
<dbReference type="InterPro" id="IPR008972">
    <property type="entry name" value="Cupredoxin"/>
</dbReference>
<reference evidence="3" key="1">
    <citation type="submission" date="2023-07" db="EMBL/GenBank/DDBJ databases">
        <title>Conexibacter stalactiti sp. nov., isolated from stalactites in a lava cave and emended description of the genus Conexibacter.</title>
        <authorList>
            <person name="Lee S.D."/>
        </authorList>
    </citation>
    <scope>NUCLEOTIDE SEQUENCE [LARGE SCALE GENOMIC DNA]</scope>
    <source>
        <strain evidence="3">KCTC 39840</strain>
    </source>
</reference>
<evidence type="ECO:0000256" key="1">
    <source>
        <dbReference type="SAM" id="MobiDB-lite"/>
    </source>
</evidence>
<dbReference type="EMBL" id="JAWSTH010000065">
    <property type="protein sequence ID" value="MDW5596793.1"/>
    <property type="molecule type" value="Genomic_DNA"/>
</dbReference>
<dbReference type="Gene3D" id="2.60.40.420">
    <property type="entry name" value="Cupredoxins - blue copper proteins"/>
    <property type="match status" value="1"/>
</dbReference>
<comment type="caution">
    <text evidence="2">The sequence shown here is derived from an EMBL/GenBank/DDBJ whole genome shotgun (WGS) entry which is preliminary data.</text>
</comment>
<evidence type="ECO:0000313" key="3">
    <source>
        <dbReference type="Proteomes" id="UP001284601"/>
    </source>
</evidence>
<dbReference type="RefSeq" id="WP_318599247.1">
    <property type="nucleotide sequence ID" value="NZ_JAWSTH010000065.1"/>
</dbReference>
<protein>
    <recommendedName>
        <fullName evidence="4">EfeO-type cupredoxin-like domain-containing protein</fullName>
    </recommendedName>
</protein>
<dbReference type="Proteomes" id="UP001284601">
    <property type="component" value="Unassembled WGS sequence"/>
</dbReference>
<evidence type="ECO:0008006" key="4">
    <source>
        <dbReference type="Google" id="ProtNLM"/>
    </source>
</evidence>
<sequence length="163" mass="16802">MSSNQRLIAIVGLVVVCALGFVVAKASEDSSDDQIAPEPSVTAPAAQAPADPAATVRTARGVVAPDGATAPARPAAPAVPRIVVRDLQPVGGVKELVFHKGDTIRFVVDSDAPEEVHLHGYDVAEDVAPGQPARFAVKANIEGIFEAELEHSGTQIASITVEP</sequence>
<proteinExistence type="predicted"/>
<name>A0ABU4HU03_9ACTN</name>
<feature type="region of interest" description="Disordered" evidence="1">
    <location>
        <begin position="29"/>
        <end position="52"/>
    </location>
</feature>
<organism evidence="2 3">
    <name type="scientific">Conexibacter stalactiti</name>
    <dbReference type="NCBI Taxonomy" id="1940611"/>
    <lineage>
        <taxon>Bacteria</taxon>
        <taxon>Bacillati</taxon>
        <taxon>Actinomycetota</taxon>
        <taxon>Thermoleophilia</taxon>
        <taxon>Solirubrobacterales</taxon>
        <taxon>Conexibacteraceae</taxon>
        <taxon>Conexibacter</taxon>
    </lineage>
</organism>
<reference evidence="2 3" key="2">
    <citation type="submission" date="2023-10" db="EMBL/GenBank/DDBJ databases">
        <authorList>
            <person name="Han X.F."/>
        </authorList>
    </citation>
    <scope>NUCLEOTIDE SEQUENCE [LARGE SCALE GENOMIC DNA]</scope>
    <source>
        <strain evidence="2 3">KCTC 39840</strain>
    </source>
</reference>
<evidence type="ECO:0000313" key="2">
    <source>
        <dbReference type="EMBL" id="MDW5596793.1"/>
    </source>
</evidence>
<accession>A0ABU4HU03</accession>
<gene>
    <name evidence="2" type="ORF">R7226_20775</name>
</gene>
<feature type="compositionally biased region" description="Low complexity" evidence="1">
    <location>
        <begin position="43"/>
        <end position="52"/>
    </location>
</feature>